<dbReference type="EMBL" id="BMZD01000009">
    <property type="protein sequence ID" value="GHA05582.1"/>
    <property type="molecule type" value="Genomic_DNA"/>
</dbReference>
<proteinExistence type="predicted"/>
<sequence length="68" mass="7283">MLALAALHVLQLAQPHLHPFRQAAGIDRIGRISTGTAGKIDQRGSAILGLLGRKHGVMDAPQIQERPI</sequence>
<comment type="caution">
    <text evidence="1">The sequence shown here is derived from an EMBL/GenBank/DDBJ whole genome shotgun (WGS) entry which is preliminary data.</text>
</comment>
<keyword evidence="2" id="KW-1185">Reference proteome</keyword>
<reference evidence="1" key="2">
    <citation type="submission" date="2020-09" db="EMBL/GenBank/DDBJ databases">
        <authorList>
            <person name="Sun Q."/>
            <person name="Kim S."/>
        </authorList>
    </citation>
    <scope>NUCLEOTIDE SEQUENCE</scope>
    <source>
        <strain evidence="1">KCTC 32422</strain>
    </source>
</reference>
<organism evidence="1 2">
    <name type="scientific">Novosphingobium arvoryzae</name>
    <dbReference type="NCBI Taxonomy" id="1256514"/>
    <lineage>
        <taxon>Bacteria</taxon>
        <taxon>Pseudomonadati</taxon>
        <taxon>Pseudomonadota</taxon>
        <taxon>Alphaproteobacteria</taxon>
        <taxon>Sphingomonadales</taxon>
        <taxon>Sphingomonadaceae</taxon>
        <taxon>Novosphingobium</taxon>
    </lineage>
</organism>
<protein>
    <submittedName>
        <fullName evidence="1">Uncharacterized protein</fullName>
    </submittedName>
</protein>
<reference evidence="1" key="1">
    <citation type="journal article" date="2014" name="Int. J. Syst. Evol. Microbiol.">
        <title>Complete genome sequence of Corynebacterium casei LMG S-19264T (=DSM 44701T), isolated from a smear-ripened cheese.</title>
        <authorList>
            <consortium name="US DOE Joint Genome Institute (JGI-PGF)"/>
            <person name="Walter F."/>
            <person name="Albersmeier A."/>
            <person name="Kalinowski J."/>
            <person name="Ruckert C."/>
        </authorList>
    </citation>
    <scope>NUCLEOTIDE SEQUENCE</scope>
    <source>
        <strain evidence="1">KCTC 32422</strain>
    </source>
</reference>
<gene>
    <name evidence="1" type="ORF">GCM10011617_28150</name>
</gene>
<accession>A0A918VK90</accession>
<name>A0A918VK90_9SPHN</name>
<evidence type="ECO:0000313" key="2">
    <source>
        <dbReference type="Proteomes" id="UP000634139"/>
    </source>
</evidence>
<evidence type="ECO:0000313" key="1">
    <source>
        <dbReference type="EMBL" id="GHA05582.1"/>
    </source>
</evidence>
<dbReference type="AlphaFoldDB" id="A0A918VK90"/>
<dbReference type="Proteomes" id="UP000634139">
    <property type="component" value="Unassembled WGS sequence"/>
</dbReference>